<reference evidence="3" key="1">
    <citation type="journal article" date="2019" name="Int. J. Syst. Evol. Microbiol.">
        <title>The Global Catalogue of Microorganisms (GCM) 10K type strain sequencing project: providing services to taxonomists for standard genome sequencing and annotation.</title>
        <authorList>
            <consortium name="The Broad Institute Genomics Platform"/>
            <consortium name="The Broad Institute Genome Sequencing Center for Infectious Disease"/>
            <person name="Wu L."/>
            <person name="Ma J."/>
        </authorList>
    </citation>
    <scope>NUCLEOTIDE SEQUENCE [LARGE SCALE GENOMIC DNA]</scope>
    <source>
        <strain evidence="3">KCTC 42986</strain>
    </source>
</reference>
<dbReference type="InterPro" id="IPR029058">
    <property type="entry name" value="AB_hydrolase_fold"/>
</dbReference>
<gene>
    <name evidence="2" type="ORF">ACFOFO_16035</name>
</gene>
<evidence type="ECO:0000313" key="2">
    <source>
        <dbReference type="EMBL" id="MFC3109452.1"/>
    </source>
</evidence>
<dbReference type="SUPFAM" id="SSF53474">
    <property type="entry name" value="alpha/beta-Hydrolases"/>
    <property type="match status" value="1"/>
</dbReference>
<comment type="caution">
    <text evidence="2">The sequence shown here is derived from an EMBL/GenBank/DDBJ whole genome shotgun (WGS) entry which is preliminary data.</text>
</comment>
<dbReference type="Proteomes" id="UP001595530">
    <property type="component" value="Unassembled WGS sequence"/>
</dbReference>
<feature type="domain" description="Peptidase S9 prolyl oligopeptidase catalytic" evidence="1">
    <location>
        <begin position="84"/>
        <end position="148"/>
    </location>
</feature>
<dbReference type="Pfam" id="PF00326">
    <property type="entry name" value="Peptidase_S9"/>
    <property type="match status" value="1"/>
</dbReference>
<dbReference type="EMBL" id="JBHRTP010000052">
    <property type="protein sequence ID" value="MFC3109452.1"/>
    <property type="molecule type" value="Genomic_DNA"/>
</dbReference>
<evidence type="ECO:0000259" key="1">
    <source>
        <dbReference type="Pfam" id="PF00326"/>
    </source>
</evidence>
<organism evidence="2 3">
    <name type="scientific">Undibacterium arcticum</name>
    <dbReference type="NCBI Taxonomy" id="1762892"/>
    <lineage>
        <taxon>Bacteria</taxon>
        <taxon>Pseudomonadati</taxon>
        <taxon>Pseudomonadota</taxon>
        <taxon>Betaproteobacteria</taxon>
        <taxon>Burkholderiales</taxon>
        <taxon>Oxalobacteraceae</taxon>
        <taxon>Undibacterium</taxon>
    </lineage>
</organism>
<keyword evidence="3" id="KW-1185">Reference proteome</keyword>
<name>A0ABV7F6N4_9BURK</name>
<evidence type="ECO:0000313" key="3">
    <source>
        <dbReference type="Proteomes" id="UP001595530"/>
    </source>
</evidence>
<protein>
    <recommendedName>
        <fullName evidence="1">Peptidase S9 prolyl oligopeptidase catalytic domain-containing protein</fullName>
    </recommendedName>
</protein>
<dbReference type="InterPro" id="IPR001375">
    <property type="entry name" value="Peptidase_S9_cat"/>
</dbReference>
<sequence length="151" mass="17080">MYIIFKFNIRKQSVRATQTAGIPKERVEEISPTEWYDKWWAANLATDPVGASRKPPVLRSPNGAMKDFGGFWAVGKPTYDPAAIRAPTMLVVGEWDALTPPAMAQEIFKRLSGVKQRRLVLLSEGSHSIGTEKNRMHLIREIQNFLEEPTQ</sequence>
<proteinExistence type="predicted"/>
<dbReference type="RefSeq" id="WP_390329251.1">
    <property type="nucleotide sequence ID" value="NZ_JBHRTP010000052.1"/>
</dbReference>
<accession>A0ABV7F6N4</accession>
<dbReference type="Gene3D" id="3.40.50.1820">
    <property type="entry name" value="alpha/beta hydrolase"/>
    <property type="match status" value="1"/>
</dbReference>